<evidence type="ECO:0000256" key="4">
    <source>
        <dbReference type="ARBA" id="ARBA00022989"/>
    </source>
</evidence>
<dbReference type="Pfam" id="PF10277">
    <property type="entry name" value="Frag1"/>
    <property type="match status" value="1"/>
</dbReference>
<name>A0A811KEN2_9BILA</name>
<reference evidence="8" key="1">
    <citation type="submission" date="2020-09" db="EMBL/GenBank/DDBJ databases">
        <authorList>
            <person name="Kikuchi T."/>
        </authorList>
    </citation>
    <scope>NUCLEOTIDE SEQUENCE</scope>
    <source>
        <strain evidence="8">SH1</strain>
    </source>
</reference>
<dbReference type="InterPro" id="IPR019402">
    <property type="entry name" value="CWH43_N"/>
</dbReference>
<evidence type="ECO:0000256" key="2">
    <source>
        <dbReference type="ARBA" id="ARBA00006565"/>
    </source>
</evidence>
<feature type="transmembrane region" description="Helical" evidence="6">
    <location>
        <begin position="66"/>
        <end position="85"/>
    </location>
</feature>
<dbReference type="Proteomes" id="UP000614601">
    <property type="component" value="Unassembled WGS sequence"/>
</dbReference>
<keyword evidence="5 6" id="KW-0472">Membrane</keyword>
<dbReference type="GO" id="GO:0012505">
    <property type="term" value="C:endomembrane system"/>
    <property type="evidence" value="ECO:0007669"/>
    <property type="project" value="UniProtKB-SubCell"/>
</dbReference>
<organism evidence="8 9">
    <name type="scientific">Bursaphelenchus okinawaensis</name>
    <dbReference type="NCBI Taxonomy" id="465554"/>
    <lineage>
        <taxon>Eukaryota</taxon>
        <taxon>Metazoa</taxon>
        <taxon>Ecdysozoa</taxon>
        <taxon>Nematoda</taxon>
        <taxon>Chromadorea</taxon>
        <taxon>Rhabditida</taxon>
        <taxon>Tylenchina</taxon>
        <taxon>Tylenchomorpha</taxon>
        <taxon>Aphelenchoidea</taxon>
        <taxon>Aphelenchoididae</taxon>
        <taxon>Bursaphelenchus</taxon>
    </lineage>
</organism>
<feature type="domain" description="CWH43-like N-terminal" evidence="7">
    <location>
        <begin position="1"/>
        <end position="106"/>
    </location>
</feature>
<gene>
    <name evidence="8" type="ORF">BOKJ2_LOCUS5033</name>
</gene>
<sequence length="229" mass="25146">MGVSLGHIDAFLPIISEGGALPPESCIFSSLLNYAAFCWVLTATFLHTNMKLHLQANNPGSKLVYLLYFMLGVAWVSAVGLTWVANFQISDVRFMHGHGATMTFIGDMTFLDTAIIVQEVDGVIPEKPKRKADGIDRISRNDPWFVNRLVASISEWFLGFAYIFIVGSFAADLKNYRISPEPLEKVIADVEEQLKTAVDDNTPDVANVSPAPLFKVSPVVIPEDVNNAA</sequence>
<protein>
    <recommendedName>
        <fullName evidence="7">CWH43-like N-terminal domain-containing protein</fullName>
    </recommendedName>
</protein>
<keyword evidence="3 6" id="KW-0812">Transmembrane</keyword>
<dbReference type="EMBL" id="CAJFDH010000003">
    <property type="protein sequence ID" value="CAD5213319.1"/>
    <property type="molecule type" value="Genomic_DNA"/>
</dbReference>
<evidence type="ECO:0000256" key="3">
    <source>
        <dbReference type="ARBA" id="ARBA00022692"/>
    </source>
</evidence>
<evidence type="ECO:0000313" key="8">
    <source>
        <dbReference type="EMBL" id="CAD5213319.1"/>
    </source>
</evidence>
<feature type="transmembrane region" description="Helical" evidence="6">
    <location>
        <begin position="149"/>
        <end position="171"/>
    </location>
</feature>
<dbReference type="EMBL" id="CAJFCW020000003">
    <property type="protein sequence ID" value="CAG9100628.1"/>
    <property type="molecule type" value="Genomic_DNA"/>
</dbReference>
<accession>A0A811KEN2</accession>
<evidence type="ECO:0000313" key="9">
    <source>
        <dbReference type="Proteomes" id="UP000614601"/>
    </source>
</evidence>
<keyword evidence="4 6" id="KW-1133">Transmembrane helix</keyword>
<dbReference type="AlphaFoldDB" id="A0A811KEN2"/>
<dbReference type="PANTHER" id="PTHR21324:SF2">
    <property type="entry name" value="EG:22E5.9 PROTEIN"/>
    <property type="match status" value="1"/>
</dbReference>
<evidence type="ECO:0000256" key="6">
    <source>
        <dbReference type="SAM" id="Phobius"/>
    </source>
</evidence>
<evidence type="ECO:0000256" key="1">
    <source>
        <dbReference type="ARBA" id="ARBA00004127"/>
    </source>
</evidence>
<comment type="similarity">
    <text evidence="2">Belongs to the DRAM/TMEM150 family.</text>
</comment>
<dbReference type="OrthoDB" id="191706at2759"/>
<dbReference type="Proteomes" id="UP000783686">
    <property type="component" value="Unassembled WGS sequence"/>
</dbReference>
<feature type="transmembrane region" description="Helical" evidence="6">
    <location>
        <begin position="27"/>
        <end position="46"/>
    </location>
</feature>
<dbReference type="InterPro" id="IPR050911">
    <property type="entry name" value="DRAM/TMEM150_Autophagy_Mod"/>
</dbReference>
<comment type="caution">
    <text evidence="8">The sequence shown here is derived from an EMBL/GenBank/DDBJ whole genome shotgun (WGS) entry which is preliminary data.</text>
</comment>
<dbReference type="PANTHER" id="PTHR21324">
    <property type="entry name" value="FASTING-INDUCIBLE INTEGRAL MEMBRANE PROTEIN TM6P1-RELATED"/>
    <property type="match status" value="1"/>
</dbReference>
<proteinExistence type="inferred from homology"/>
<keyword evidence="9" id="KW-1185">Reference proteome</keyword>
<comment type="subcellular location">
    <subcellularLocation>
        <location evidence="1">Endomembrane system</location>
        <topology evidence="1">Multi-pass membrane protein</topology>
    </subcellularLocation>
</comment>
<evidence type="ECO:0000259" key="7">
    <source>
        <dbReference type="Pfam" id="PF10277"/>
    </source>
</evidence>
<evidence type="ECO:0000256" key="5">
    <source>
        <dbReference type="ARBA" id="ARBA00023136"/>
    </source>
</evidence>